<dbReference type="InterPro" id="IPR036770">
    <property type="entry name" value="Ankyrin_rpt-contain_sf"/>
</dbReference>
<dbReference type="PANTHER" id="PTHR24128:SF24">
    <property type="entry name" value="ANKYRIN REPEAT PROTEIN"/>
    <property type="match status" value="1"/>
</dbReference>
<reference evidence="1 2" key="1">
    <citation type="submission" date="2019-12" db="EMBL/GenBank/DDBJ databases">
        <authorList>
            <person name="Alioto T."/>
            <person name="Alioto T."/>
            <person name="Gomez Garrido J."/>
        </authorList>
    </citation>
    <scope>NUCLEOTIDE SEQUENCE [LARGE SCALE GENOMIC DNA]</scope>
</reference>
<proteinExistence type="predicted"/>
<dbReference type="Gramene" id="OE9A057379T1">
    <property type="protein sequence ID" value="OE9A057379C1"/>
    <property type="gene ID" value="OE9A057379"/>
</dbReference>
<dbReference type="OrthoDB" id="909233at2759"/>
<gene>
    <name evidence="1" type="ORF">OLEA9_A057379</name>
</gene>
<protein>
    <submittedName>
        <fullName evidence="1">Ankyrin repeat-containing BDA1-like</fullName>
    </submittedName>
</protein>
<evidence type="ECO:0000313" key="1">
    <source>
        <dbReference type="EMBL" id="CAA2985531.1"/>
    </source>
</evidence>
<dbReference type="Pfam" id="PF12796">
    <property type="entry name" value="Ank_2"/>
    <property type="match status" value="2"/>
</dbReference>
<accession>A0A8S0S3A3</accession>
<sequence>MEMPMEPTQRLMEAVRIGNIDTLIGLDPYLLEPIDQVQFADTPLHVAASRGLTSFAIKIMSLKPSLARKLNPEGFSPLDLALRNGYVDTVRKFVRYDCDLIRVQGKERITPLHYAVKTDDTDLLAAFLQACPQSINDLTIQDENAVHISVKNKRYRAFRVLVGWLQRMDSLEILDSVDEKGNTLLHTAASTNQPKACSLSLSLSLSPSPSLLPSLPPCKVNLGK</sequence>
<dbReference type="SUPFAM" id="SSF48403">
    <property type="entry name" value="Ankyrin repeat"/>
    <property type="match status" value="1"/>
</dbReference>
<keyword evidence="2" id="KW-1185">Reference proteome</keyword>
<dbReference type="InterPro" id="IPR002110">
    <property type="entry name" value="Ankyrin_rpt"/>
</dbReference>
<dbReference type="SMART" id="SM00248">
    <property type="entry name" value="ANK"/>
    <property type="match status" value="4"/>
</dbReference>
<evidence type="ECO:0000313" key="2">
    <source>
        <dbReference type="Proteomes" id="UP000594638"/>
    </source>
</evidence>
<dbReference type="EMBL" id="CACTIH010003812">
    <property type="protein sequence ID" value="CAA2985531.1"/>
    <property type="molecule type" value="Genomic_DNA"/>
</dbReference>
<dbReference type="Proteomes" id="UP000594638">
    <property type="component" value="Unassembled WGS sequence"/>
</dbReference>
<dbReference type="AlphaFoldDB" id="A0A8S0S3A3"/>
<name>A0A8S0S3A3_OLEEU</name>
<comment type="caution">
    <text evidence="1">The sequence shown here is derived from an EMBL/GenBank/DDBJ whole genome shotgun (WGS) entry which is preliminary data.</text>
</comment>
<dbReference type="Gene3D" id="1.25.40.20">
    <property type="entry name" value="Ankyrin repeat-containing domain"/>
    <property type="match status" value="1"/>
</dbReference>
<organism evidence="1 2">
    <name type="scientific">Olea europaea subsp. europaea</name>
    <dbReference type="NCBI Taxonomy" id="158383"/>
    <lineage>
        <taxon>Eukaryota</taxon>
        <taxon>Viridiplantae</taxon>
        <taxon>Streptophyta</taxon>
        <taxon>Embryophyta</taxon>
        <taxon>Tracheophyta</taxon>
        <taxon>Spermatophyta</taxon>
        <taxon>Magnoliopsida</taxon>
        <taxon>eudicotyledons</taxon>
        <taxon>Gunneridae</taxon>
        <taxon>Pentapetalae</taxon>
        <taxon>asterids</taxon>
        <taxon>lamiids</taxon>
        <taxon>Lamiales</taxon>
        <taxon>Oleaceae</taxon>
        <taxon>Oleeae</taxon>
        <taxon>Olea</taxon>
    </lineage>
</organism>
<dbReference type="PANTHER" id="PTHR24128">
    <property type="entry name" value="HOMEOBOX PROTEIN WARIAI"/>
    <property type="match status" value="1"/>
</dbReference>